<reference evidence="2" key="2">
    <citation type="submission" date="2015-01" db="EMBL/GenBank/DDBJ databases">
        <title>Evolutionary Origins and Diversification of the Mycorrhizal Mutualists.</title>
        <authorList>
            <consortium name="DOE Joint Genome Institute"/>
            <consortium name="Mycorrhizal Genomics Consortium"/>
            <person name="Kohler A."/>
            <person name="Kuo A."/>
            <person name="Nagy L.G."/>
            <person name="Floudas D."/>
            <person name="Copeland A."/>
            <person name="Barry K.W."/>
            <person name="Cichocki N."/>
            <person name="Veneault-Fourrey C."/>
            <person name="LaButti K."/>
            <person name="Lindquist E.A."/>
            <person name="Lipzen A."/>
            <person name="Lundell T."/>
            <person name="Morin E."/>
            <person name="Murat C."/>
            <person name="Riley R."/>
            <person name="Ohm R."/>
            <person name="Sun H."/>
            <person name="Tunlid A."/>
            <person name="Henrissat B."/>
            <person name="Grigoriev I.V."/>
            <person name="Hibbett D.S."/>
            <person name="Martin F."/>
        </authorList>
    </citation>
    <scope>NUCLEOTIDE SEQUENCE [LARGE SCALE GENOMIC DNA]</scope>
    <source>
        <strain evidence="2">Marx 270</strain>
    </source>
</reference>
<dbReference type="EMBL" id="KN831962">
    <property type="protein sequence ID" value="KIO06559.1"/>
    <property type="molecule type" value="Genomic_DNA"/>
</dbReference>
<keyword evidence="2" id="KW-1185">Reference proteome</keyword>
<dbReference type="Proteomes" id="UP000054217">
    <property type="component" value="Unassembled WGS sequence"/>
</dbReference>
<dbReference type="InParanoid" id="A0A0C3PF73"/>
<organism evidence="1 2">
    <name type="scientific">Pisolithus tinctorius Marx 270</name>
    <dbReference type="NCBI Taxonomy" id="870435"/>
    <lineage>
        <taxon>Eukaryota</taxon>
        <taxon>Fungi</taxon>
        <taxon>Dikarya</taxon>
        <taxon>Basidiomycota</taxon>
        <taxon>Agaricomycotina</taxon>
        <taxon>Agaricomycetes</taxon>
        <taxon>Agaricomycetidae</taxon>
        <taxon>Boletales</taxon>
        <taxon>Sclerodermatineae</taxon>
        <taxon>Pisolithaceae</taxon>
        <taxon>Pisolithus</taxon>
    </lineage>
</organism>
<evidence type="ECO:0000313" key="2">
    <source>
        <dbReference type="Proteomes" id="UP000054217"/>
    </source>
</evidence>
<evidence type="ECO:0000313" key="1">
    <source>
        <dbReference type="EMBL" id="KIO06559.1"/>
    </source>
</evidence>
<name>A0A0C3PF73_PISTI</name>
<accession>A0A0C3PF73</accession>
<dbReference type="HOGENOM" id="CLU_001324_7_2_1"/>
<proteinExistence type="predicted"/>
<dbReference type="AlphaFoldDB" id="A0A0C3PF73"/>
<sequence length="93" mass="11043">FAFTDYRAQAQTIECCIVDIRSPPTGKITLFNAYVALSRSRGRENIRLLRSFDKQLFTQHPSEHLCDEDRRLESMDHVMEAWWDYIKSSEHTY</sequence>
<reference evidence="1 2" key="1">
    <citation type="submission" date="2014-04" db="EMBL/GenBank/DDBJ databases">
        <authorList>
            <consortium name="DOE Joint Genome Institute"/>
            <person name="Kuo A."/>
            <person name="Kohler A."/>
            <person name="Costa M.D."/>
            <person name="Nagy L.G."/>
            <person name="Floudas D."/>
            <person name="Copeland A."/>
            <person name="Barry K.W."/>
            <person name="Cichocki N."/>
            <person name="Veneault-Fourrey C."/>
            <person name="LaButti K."/>
            <person name="Lindquist E.A."/>
            <person name="Lipzen A."/>
            <person name="Lundell T."/>
            <person name="Morin E."/>
            <person name="Murat C."/>
            <person name="Sun H."/>
            <person name="Tunlid A."/>
            <person name="Henrissat B."/>
            <person name="Grigoriev I.V."/>
            <person name="Hibbett D.S."/>
            <person name="Martin F."/>
            <person name="Nordberg H.P."/>
            <person name="Cantor M.N."/>
            <person name="Hua S.X."/>
        </authorList>
    </citation>
    <scope>NUCLEOTIDE SEQUENCE [LARGE SCALE GENOMIC DNA]</scope>
    <source>
        <strain evidence="1 2">Marx 270</strain>
    </source>
</reference>
<dbReference type="OrthoDB" id="2986975at2759"/>
<gene>
    <name evidence="1" type="ORF">M404DRAFT_138023</name>
</gene>
<feature type="non-terminal residue" evidence="1">
    <location>
        <position position="1"/>
    </location>
</feature>
<protein>
    <submittedName>
        <fullName evidence="1">Uncharacterized protein</fullName>
    </submittedName>
</protein>